<accession>A0A146KXM3</accession>
<dbReference type="AlphaFoldDB" id="A0A146KXM3"/>
<name>A0A146KXM3_LYGHE</name>
<sequence>MVLLWEWVYGSFHCPVKKSQRSCLLPSGLAFPHFFSNVAMGKLVTSGDSRSIAGAWILAPHKNIEEVWATLLSHSTSWSTQEGQPTPHPPSADVGAICHQCQSFIWAGMSTNLKTLLWCKKKKKNLHIGIYFCHPPTLEKN</sequence>
<dbReference type="EMBL" id="GDHC01017681">
    <property type="protein sequence ID" value="JAQ00948.1"/>
    <property type="molecule type" value="Transcribed_RNA"/>
</dbReference>
<evidence type="ECO:0000313" key="1">
    <source>
        <dbReference type="EMBL" id="JAQ00948.1"/>
    </source>
</evidence>
<proteinExistence type="predicted"/>
<gene>
    <name evidence="1" type="ORF">g.56650</name>
</gene>
<protein>
    <submittedName>
        <fullName evidence="1">Uncharacterized protein</fullName>
    </submittedName>
</protein>
<reference evidence="1" key="1">
    <citation type="journal article" date="2016" name="Gigascience">
        <title>De novo construction of an expanded transcriptome assembly for the western tarnished plant bug, Lygus hesperus.</title>
        <authorList>
            <person name="Tassone E.E."/>
            <person name="Geib S.M."/>
            <person name="Hall B."/>
            <person name="Fabrick J.A."/>
            <person name="Brent C.S."/>
            <person name="Hull J.J."/>
        </authorList>
    </citation>
    <scope>NUCLEOTIDE SEQUENCE</scope>
</reference>
<organism evidence="1">
    <name type="scientific">Lygus hesperus</name>
    <name type="common">Western plant bug</name>
    <dbReference type="NCBI Taxonomy" id="30085"/>
    <lineage>
        <taxon>Eukaryota</taxon>
        <taxon>Metazoa</taxon>
        <taxon>Ecdysozoa</taxon>
        <taxon>Arthropoda</taxon>
        <taxon>Hexapoda</taxon>
        <taxon>Insecta</taxon>
        <taxon>Pterygota</taxon>
        <taxon>Neoptera</taxon>
        <taxon>Paraneoptera</taxon>
        <taxon>Hemiptera</taxon>
        <taxon>Heteroptera</taxon>
        <taxon>Panheteroptera</taxon>
        <taxon>Cimicomorpha</taxon>
        <taxon>Miridae</taxon>
        <taxon>Mirini</taxon>
        <taxon>Lygus</taxon>
    </lineage>
</organism>